<dbReference type="InterPro" id="IPR008979">
    <property type="entry name" value="Galactose-bd-like_sf"/>
</dbReference>
<dbReference type="InParanoid" id="A0A4R5DUG4"/>
<comment type="caution">
    <text evidence="2">The sequence shown here is derived from an EMBL/GenBank/DDBJ whole genome shotgun (WGS) entry which is preliminary data.</text>
</comment>
<gene>
    <name evidence="2" type="ORF">E1269_00270</name>
</gene>
<evidence type="ECO:0000259" key="1">
    <source>
        <dbReference type="PROSITE" id="PS50022"/>
    </source>
</evidence>
<protein>
    <submittedName>
        <fullName evidence="2">Discoidin domain-containing protein</fullName>
    </submittedName>
</protein>
<dbReference type="RefSeq" id="WP_131889823.1">
    <property type="nucleotide sequence ID" value="NZ_SMKZ01000001.1"/>
</dbReference>
<keyword evidence="3" id="KW-1185">Reference proteome</keyword>
<organism evidence="2 3">
    <name type="scientific">Jiangella asiatica</name>
    <dbReference type="NCBI Taxonomy" id="2530372"/>
    <lineage>
        <taxon>Bacteria</taxon>
        <taxon>Bacillati</taxon>
        <taxon>Actinomycetota</taxon>
        <taxon>Actinomycetes</taxon>
        <taxon>Jiangellales</taxon>
        <taxon>Jiangellaceae</taxon>
        <taxon>Jiangella</taxon>
    </lineage>
</organism>
<dbReference type="InterPro" id="IPR000421">
    <property type="entry name" value="FA58C"/>
</dbReference>
<feature type="domain" description="F5/8 type C" evidence="1">
    <location>
        <begin position="97"/>
        <end position="237"/>
    </location>
</feature>
<name>A0A4R5DUG4_9ACTN</name>
<dbReference type="EMBL" id="SMKZ01000001">
    <property type="protein sequence ID" value="TDE15781.1"/>
    <property type="molecule type" value="Genomic_DNA"/>
</dbReference>
<dbReference type="Proteomes" id="UP000294739">
    <property type="component" value="Unassembled WGS sequence"/>
</dbReference>
<sequence length="240" mass="26067">MTIDYRTPLGPVVALSATPQEGPARQAVVLDWTPPAGGRVLDHYMVYGSPRPGFTAREAELVVEAPVSRYVHAGLGPDPETWHYRVVGIDAAGNVGAFERSPLVTSTTPASFVVGATASSQFSDDYAARFAADGSMSSRWAAAYTDDEWIQVELARPIATGRVELHWQGAYARDYDLLVSPDGAAWTVAREVRGKATAAPDAHEVDGAGEFRFVRMHGRLRATQWGFSIWEFWVFPATPG</sequence>
<dbReference type="Gene3D" id="2.60.120.260">
    <property type="entry name" value="Galactose-binding domain-like"/>
    <property type="match status" value="1"/>
</dbReference>
<accession>A0A4R5DUG4</accession>
<evidence type="ECO:0000313" key="2">
    <source>
        <dbReference type="EMBL" id="TDE15781.1"/>
    </source>
</evidence>
<dbReference type="Pfam" id="PF00754">
    <property type="entry name" value="F5_F8_type_C"/>
    <property type="match status" value="1"/>
</dbReference>
<evidence type="ECO:0000313" key="3">
    <source>
        <dbReference type="Proteomes" id="UP000294739"/>
    </source>
</evidence>
<proteinExistence type="predicted"/>
<reference evidence="2 3" key="1">
    <citation type="submission" date="2019-03" db="EMBL/GenBank/DDBJ databases">
        <title>Draft genome sequences of novel Actinobacteria.</title>
        <authorList>
            <person name="Sahin N."/>
            <person name="Ay H."/>
            <person name="Saygin H."/>
        </authorList>
    </citation>
    <scope>NUCLEOTIDE SEQUENCE [LARGE SCALE GENOMIC DNA]</scope>
    <source>
        <strain evidence="2 3">5K138</strain>
    </source>
</reference>
<dbReference type="OrthoDB" id="5513218at2"/>
<dbReference type="AlphaFoldDB" id="A0A4R5DUG4"/>
<dbReference type="PROSITE" id="PS50022">
    <property type="entry name" value="FA58C_3"/>
    <property type="match status" value="1"/>
</dbReference>
<dbReference type="SUPFAM" id="SSF49785">
    <property type="entry name" value="Galactose-binding domain-like"/>
    <property type="match status" value="1"/>
</dbReference>